<comment type="caution">
    <text evidence="1">The sequence shown here is derived from an EMBL/GenBank/DDBJ whole genome shotgun (WGS) entry which is preliminary data.</text>
</comment>
<organism evidence="1 2">
    <name type="scientific">Botryotinia calthae</name>
    <dbReference type="NCBI Taxonomy" id="38488"/>
    <lineage>
        <taxon>Eukaryota</taxon>
        <taxon>Fungi</taxon>
        <taxon>Dikarya</taxon>
        <taxon>Ascomycota</taxon>
        <taxon>Pezizomycotina</taxon>
        <taxon>Leotiomycetes</taxon>
        <taxon>Helotiales</taxon>
        <taxon>Sclerotiniaceae</taxon>
        <taxon>Botryotinia</taxon>
    </lineage>
</organism>
<reference evidence="1 2" key="1">
    <citation type="submission" date="2017-11" db="EMBL/GenBank/DDBJ databases">
        <title>Comparative genomics of Botrytis spp.</title>
        <authorList>
            <person name="Valero-Jimenez C.A."/>
            <person name="Tapia P."/>
            <person name="Veloso J."/>
            <person name="Silva-Moreno E."/>
            <person name="Staats M."/>
            <person name="Valdes J.H."/>
            <person name="Van Kan J.A.L."/>
        </authorList>
    </citation>
    <scope>NUCLEOTIDE SEQUENCE [LARGE SCALE GENOMIC DNA]</scope>
    <source>
        <strain evidence="1 2">MUCL2830</strain>
    </source>
</reference>
<evidence type="ECO:0000313" key="2">
    <source>
        <dbReference type="Proteomes" id="UP000297299"/>
    </source>
</evidence>
<dbReference type="Proteomes" id="UP000297299">
    <property type="component" value="Unassembled WGS sequence"/>
</dbReference>
<dbReference type="AlphaFoldDB" id="A0A4Y8DI86"/>
<dbReference type="EMBL" id="PHWZ01000001">
    <property type="protein sequence ID" value="TEY87570.1"/>
    <property type="molecule type" value="Genomic_DNA"/>
</dbReference>
<proteinExistence type="predicted"/>
<accession>A0A4Y8DI86</accession>
<gene>
    <name evidence="1" type="ORF">BOTCAL_0001g00830</name>
</gene>
<keyword evidence="2" id="KW-1185">Reference proteome</keyword>
<evidence type="ECO:0000313" key="1">
    <source>
        <dbReference type="EMBL" id="TEY87570.1"/>
    </source>
</evidence>
<protein>
    <submittedName>
        <fullName evidence="1">Uncharacterized protein</fullName>
    </submittedName>
</protein>
<sequence length="82" mass="8782">MVNGPLWRVTCSAAVSGIRANGANDYKVIQHPKENFCTALTGSNNGLTGIRDAMPASERGLDLKGRRPISATSQNIGKHLFE</sequence>
<name>A0A4Y8DI86_9HELO</name>